<dbReference type="Pfam" id="PF00970">
    <property type="entry name" value="FAD_binding_6"/>
    <property type="match status" value="1"/>
</dbReference>
<keyword evidence="12" id="KW-1185">Reference proteome</keyword>
<evidence type="ECO:0000256" key="1">
    <source>
        <dbReference type="ARBA" id="ARBA00001974"/>
    </source>
</evidence>
<dbReference type="EMBL" id="VFOW01000001">
    <property type="protein sequence ID" value="TQL76391.1"/>
    <property type="molecule type" value="Genomic_DNA"/>
</dbReference>
<accession>A0A543AV18</accession>
<keyword evidence="6" id="KW-0560">Oxidoreductase</keyword>
<dbReference type="CDD" id="cd00207">
    <property type="entry name" value="fer2"/>
    <property type="match status" value="1"/>
</dbReference>
<evidence type="ECO:0000259" key="10">
    <source>
        <dbReference type="PROSITE" id="PS51384"/>
    </source>
</evidence>
<gene>
    <name evidence="11" type="ORF">FB566_1919</name>
</gene>
<sequence>MSVVLSKPKRRRPQWHRLTVASVDRLTDEAVRVSFAVPEELTTTFDFSAGQHLTLRRTGADGEEVRRSYSICSTPRMLRDEGVLQVGIKQIPDGEFSGYANSGLCPGESVEVLPPLGTFGGPPAQRWHDGEPESRHYAGIIAGSGVTPVLSIAATALETEPDSRVTLLFGNRAAATVMFADELADLKDRFPERFHLIHVLSREPQASRLLHGRLDHDRLVAIFEALLPTGDVDDWYLCGPYGLVTGARQTLIEAGVGTDHIHTELFFAEEVPPPPRSETSVAGGTELTVVLDGRSSTVTMNPDEAVLDAALRVRGELPYACKGGVCATCRAKLVDGKVHMARNFALDEADVAAGYVLTCQSRPETENVVVDYDA</sequence>
<dbReference type="PROSITE" id="PS00197">
    <property type="entry name" value="2FE2S_FER_1"/>
    <property type="match status" value="1"/>
</dbReference>
<evidence type="ECO:0000256" key="2">
    <source>
        <dbReference type="ARBA" id="ARBA00022630"/>
    </source>
</evidence>
<dbReference type="Pfam" id="PF00111">
    <property type="entry name" value="Fer2"/>
    <property type="match status" value="1"/>
</dbReference>
<proteinExistence type="predicted"/>
<evidence type="ECO:0000256" key="6">
    <source>
        <dbReference type="ARBA" id="ARBA00023002"/>
    </source>
</evidence>
<dbReference type="InterPro" id="IPR001433">
    <property type="entry name" value="OxRdtase_FAD/NAD-bd"/>
</dbReference>
<dbReference type="PROSITE" id="PS51085">
    <property type="entry name" value="2FE2S_FER_2"/>
    <property type="match status" value="1"/>
</dbReference>
<keyword evidence="7" id="KW-0408">Iron</keyword>
<dbReference type="InterPro" id="IPR008333">
    <property type="entry name" value="Cbr1-like_FAD-bd_dom"/>
</dbReference>
<dbReference type="InterPro" id="IPR017927">
    <property type="entry name" value="FAD-bd_FR_type"/>
</dbReference>
<dbReference type="GO" id="GO:0010124">
    <property type="term" value="P:phenylacetate catabolic process"/>
    <property type="evidence" value="ECO:0007669"/>
    <property type="project" value="InterPro"/>
</dbReference>
<reference evidence="11 12" key="1">
    <citation type="submission" date="2019-06" db="EMBL/GenBank/DDBJ databases">
        <title>Sequencing the genomes of 1000 actinobacteria strains.</title>
        <authorList>
            <person name="Klenk H.-P."/>
        </authorList>
    </citation>
    <scope>NUCLEOTIDE SEQUENCE [LARGE SCALE GENOMIC DNA]</scope>
    <source>
        <strain evidence="11 12">DSM 45928</strain>
    </source>
</reference>
<dbReference type="Gene3D" id="3.40.50.80">
    <property type="entry name" value="Nucleotide-binding domain of ferredoxin-NADP reductase (FNR) module"/>
    <property type="match status" value="1"/>
</dbReference>
<dbReference type="InterPro" id="IPR001041">
    <property type="entry name" value="2Fe-2S_ferredoxin-type"/>
</dbReference>
<dbReference type="GO" id="GO:0016491">
    <property type="term" value="F:oxidoreductase activity"/>
    <property type="evidence" value="ECO:0007669"/>
    <property type="project" value="UniProtKB-KW"/>
</dbReference>
<dbReference type="Pfam" id="PF00175">
    <property type="entry name" value="NAD_binding_1"/>
    <property type="match status" value="1"/>
</dbReference>
<dbReference type="GO" id="GO:0046872">
    <property type="term" value="F:metal ion binding"/>
    <property type="evidence" value="ECO:0007669"/>
    <property type="project" value="UniProtKB-KW"/>
</dbReference>
<dbReference type="InterPro" id="IPR011884">
    <property type="entry name" value="PaaE"/>
</dbReference>
<dbReference type="InterPro" id="IPR050415">
    <property type="entry name" value="MRET"/>
</dbReference>
<evidence type="ECO:0000256" key="3">
    <source>
        <dbReference type="ARBA" id="ARBA00022714"/>
    </source>
</evidence>
<dbReference type="OrthoDB" id="9796486at2"/>
<name>A0A543AV18_9ACTN</name>
<protein>
    <submittedName>
        <fullName evidence="11">Ring-1,2-phenylacetyl-CoA epoxidase subunit PaaE</fullName>
    </submittedName>
</protein>
<dbReference type="InParanoid" id="A0A543AV18"/>
<dbReference type="NCBIfam" id="TIGR02160">
    <property type="entry name" value="PA_CoA_Oxy5"/>
    <property type="match status" value="1"/>
</dbReference>
<dbReference type="SUPFAM" id="SSF52343">
    <property type="entry name" value="Ferredoxin reductase-like, C-terminal NADP-linked domain"/>
    <property type="match status" value="1"/>
</dbReference>
<dbReference type="InterPro" id="IPR036010">
    <property type="entry name" value="2Fe-2S_ferredoxin-like_sf"/>
</dbReference>
<feature type="domain" description="FAD-binding FR-type" evidence="10">
    <location>
        <begin position="13"/>
        <end position="122"/>
    </location>
</feature>
<evidence type="ECO:0000259" key="9">
    <source>
        <dbReference type="PROSITE" id="PS51085"/>
    </source>
</evidence>
<dbReference type="InterPro" id="IPR039261">
    <property type="entry name" value="FNR_nucleotide-bd"/>
</dbReference>
<keyword evidence="4" id="KW-0479">Metal-binding</keyword>
<organism evidence="11 12">
    <name type="scientific">Stackebrandtia endophytica</name>
    <dbReference type="NCBI Taxonomy" id="1496996"/>
    <lineage>
        <taxon>Bacteria</taxon>
        <taxon>Bacillati</taxon>
        <taxon>Actinomycetota</taxon>
        <taxon>Actinomycetes</taxon>
        <taxon>Glycomycetales</taxon>
        <taxon>Glycomycetaceae</taxon>
        <taxon>Stackebrandtia</taxon>
    </lineage>
</organism>
<dbReference type="Gene3D" id="3.10.20.30">
    <property type="match status" value="1"/>
</dbReference>
<dbReference type="AlphaFoldDB" id="A0A543AV18"/>
<dbReference type="InterPro" id="IPR012675">
    <property type="entry name" value="Beta-grasp_dom_sf"/>
</dbReference>
<dbReference type="GO" id="GO:0050660">
    <property type="term" value="F:flavin adenine dinucleotide binding"/>
    <property type="evidence" value="ECO:0007669"/>
    <property type="project" value="TreeGrafter"/>
</dbReference>
<evidence type="ECO:0000256" key="4">
    <source>
        <dbReference type="ARBA" id="ARBA00022723"/>
    </source>
</evidence>
<dbReference type="InterPro" id="IPR006058">
    <property type="entry name" value="2Fe2S_fd_BS"/>
</dbReference>
<keyword evidence="2" id="KW-0285">Flavoprotein</keyword>
<keyword evidence="8" id="KW-0411">Iron-sulfur</keyword>
<keyword evidence="5" id="KW-0274">FAD</keyword>
<dbReference type="PROSITE" id="PS51384">
    <property type="entry name" value="FAD_FR"/>
    <property type="match status" value="1"/>
</dbReference>
<dbReference type="SUPFAM" id="SSF63380">
    <property type="entry name" value="Riboflavin synthase domain-like"/>
    <property type="match status" value="1"/>
</dbReference>
<keyword evidence="3" id="KW-0001">2Fe-2S</keyword>
<dbReference type="PANTHER" id="PTHR47354">
    <property type="entry name" value="NADH OXIDOREDUCTASE HCR"/>
    <property type="match status" value="1"/>
</dbReference>
<dbReference type="RefSeq" id="WP_142037738.1">
    <property type="nucleotide sequence ID" value="NZ_JBHTGS010000001.1"/>
</dbReference>
<dbReference type="PANTHER" id="PTHR47354:SF8">
    <property type="entry name" value="1,2-PHENYLACETYL-COA EPOXIDASE, SUBUNIT E"/>
    <property type="match status" value="1"/>
</dbReference>
<dbReference type="GO" id="GO:0051537">
    <property type="term" value="F:2 iron, 2 sulfur cluster binding"/>
    <property type="evidence" value="ECO:0007669"/>
    <property type="project" value="UniProtKB-KW"/>
</dbReference>
<dbReference type="InterPro" id="IPR017938">
    <property type="entry name" value="Riboflavin_synthase-like_b-brl"/>
</dbReference>
<evidence type="ECO:0000313" key="12">
    <source>
        <dbReference type="Proteomes" id="UP000317043"/>
    </source>
</evidence>
<dbReference type="CDD" id="cd06214">
    <property type="entry name" value="PA_degradation_oxidoreductase_like"/>
    <property type="match status" value="1"/>
</dbReference>
<dbReference type="Proteomes" id="UP000317043">
    <property type="component" value="Unassembled WGS sequence"/>
</dbReference>
<evidence type="ECO:0000256" key="8">
    <source>
        <dbReference type="ARBA" id="ARBA00023014"/>
    </source>
</evidence>
<feature type="domain" description="2Fe-2S ferredoxin-type" evidence="9">
    <location>
        <begin position="285"/>
        <end position="374"/>
    </location>
</feature>
<evidence type="ECO:0000256" key="7">
    <source>
        <dbReference type="ARBA" id="ARBA00023004"/>
    </source>
</evidence>
<evidence type="ECO:0000256" key="5">
    <source>
        <dbReference type="ARBA" id="ARBA00022827"/>
    </source>
</evidence>
<dbReference type="SUPFAM" id="SSF54292">
    <property type="entry name" value="2Fe-2S ferredoxin-like"/>
    <property type="match status" value="1"/>
</dbReference>
<dbReference type="Gene3D" id="2.40.30.10">
    <property type="entry name" value="Translation factors"/>
    <property type="match status" value="1"/>
</dbReference>
<comment type="caution">
    <text evidence="11">The sequence shown here is derived from an EMBL/GenBank/DDBJ whole genome shotgun (WGS) entry which is preliminary data.</text>
</comment>
<evidence type="ECO:0000313" key="11">
    <source>
        <dbReference type="EMBL" id="TQL76391.1"/>
    </source>
</evidence>
<comment type="cofactor">
    <cofactor evidence="1">
        <name>FAD</name>
        <dbReference type="ChEBI" id="CHEBI:57692"/>
    </cofactor>
</comment>